<dbReference type="AlphaFoldDB" id="A0A2P2PIE8"/>
<evidence type="ECO:0000313" key="1">
    <source>
        <dbReference type="EMBL" id="MBX54515.1"/>
    </source>
</evidence>
<sequence>MGRFSIHHQPLLLAWFKDMMINVINI</sequence>
<name>A0A2P2PIE8_RHIMU</name>
<dbReference type="EMBL" id="GGEC01074031">
    <property type="protein sequence ID" value="MBX54515.1"/>
    <property type="molecule type" value="Transcribed_RNA"/>
</dbReference>
<protein>
    <submittedName>
        <fullName evidence="1">Uncharacterized protein</fullName>
    </submittedName>
</protein>
<organism evidence="1">
    <name type="scientific">Rhizophora mucronata</name>
    <name type="common">Asiatic mangrove</name>
    <dbReference type="NCBI Taxonomy" id="61149"/>
    <lineage>
        <taxon>Eukaryota</taxon>
        <taxon>Viridiplantae</taxon>
        <taxon>Streptophyta</taxon>
        <taxon>Embryophyta</taxon>
        <taxon>Tracheophyta</taxon>
        <taxon>Spermatophyta</taxon>
        <taxon>Magnoliopsida</taxon>
        <taxon>eudicotyledons</taxon>
        <taxon>Gunneridae</taxon>
        <taxon>Pentapetalae</taxon>
        <taxon>rosids</taxon>
        <taxon>fabids</taxon>
        <taxon>Malpighiales</taxon>
        <taxon>Rhizophoraceae</taxon>
        <taxon>Rhizophora</taxon>
    </lineage>
</organism>
<proteinExistence type="predicted"/>
<accession>A0A2P2PIE8</accession>
<reference evidence="1" key="1">
    <citation type="submission" date="2018-02" db="EMBL/GenBank/DDBJ databases">
        <title>Rhizophora mucronata_Transcriptome.</title>
        <authorList>
            <person name="Meera S.P."/>
            <person name="Sreeshan A."/>
            <person name="Augustine A."/>
        </authorList>
    </citation>
    <scope>NUCLEOTIDE SEQUENCE</scope>
    <source>
        <tissue evidence="1">Leaf</tissue>
    </source>
</reference>